<organism evidence="2 3">
    <name type="scientific">Sphingomonas psychrotolerans</name>
    <dbReference type="NCBI Taxonomy" id="1327635"/>
    <lineage>
        <taxon>Bacteria</taxon>
        <taxon>Pseudomonadati</taxon>
        <taxon>Pseudomonadota</taxon>
        <taxon>Alphaproteobacteria</taxon>
        <taxon>Sphingomonadales</taxon>
        <taxon>Sphingomonadaceae</taxon>
        <taxon>Sphingomonas</taxon>
    </lineage>
</organism>
<feature type="transmembrane region" description="Helical" evidence="1">
    <location>
        <begin position="114"/>
        <end position="132"/>
    </location>
</feature>
<dbReference type="Proteomes" id="UP000229081">
    <property type="component" value="Chromosome"/>
</dbReference>
<keyword evidence="1" id="KW-0472">Membrane</keyword>
<protein>
    <recommendedName>
        <fullName evidence="4">AcrB/AcrD/AcrF family protein</fullName>
    </recommendedName>
</protein>
<name>A0A2K8MJ18_9SPHN</name>
<feature type="transmembrane region" description="Helical" evidence="1">
    <location>
        <begin position="295"/>
        <end position="313"/>
    </location>
</feature>
<feature type="transmembrane region" description="Helical" evidence="1">
    <location>
        <begin position="235"/>
        <end position="254"/>
    </location>
</feature>
<keyword evidence="1" id="KW-1133">Transmembrane helix</keyword>
<evidence type="ECO:0000256" key="1">
    <source>
        <dbReference type="SAM" id="Phobius"/>
    </source>
</evidence>
<feature type="transmembrane region" description="Helical" evidence="1">
    <location>
        <begin position="210"/>
        <end position="228"/>
    </location>
</feature>
<reference evidence="2 3" key="1">
    <citation type="submission" date="2017-11" db="EMBL/GenBank/DDBJ databases">
        <title>Complete genome sequence of Sphingomonas sp. Strain Cra20, a psychrotolerant potential plant growth promoting rhizobacteria.</title>
        <authorList>
            <person name="Luo Y."/>
        </authorList>
    </citation>
    <scope>NUCLEOTIDE SEQUENCE [LARGE SCALE GENOMIC DNA]</scope>
    <source>
        <strain evidence="2 3">Cra20</strain>
    </source>
</reference>
<feature type="transmembrane region" description="Helical" evidence="1">
    <location>
        <begin position="376"/>
        <end position="395"/>
    </location>
</feature>
<gene>
    <name evidence="2" type="ORF">CVN68_19390</name>
</gene>
<dbReference type="EMBL" id="CP024923">
    <property type="protein sequence ID" value="ATY33853.1"/>
    <property type="molecule type" value="Genomic_DNA"/>
</dbReference>
<accession>A0A2K8MJ18</accession>
<feature type="transmembrane region" description="Helical" evidence="1">
    <location>
        <begin position="348"/>
        <end position="369"/>
    </location>
</feature>
<keyword evidence="3" id="KW-1185">Reference proteome</keyword>
<feature type="transmembrane region" description="Helical" evidence="1">
    <location>
        <begin position="266"/>
        <end position="288"/>
    </location>
</feature>
<dbReference type="KEGG" id="sphc:CVN68_19390"/>
<dbReference type="AlphaFoldDB" id="A0A2K8MJ18"/>
<evidence type="ECO:0000313" key="2">
    <source>
        <dbReference type="EMBL" id="ATY33853.1"/>
    </source>
</evidence>
<dbReference type="RefSeq" id="WP_100283650.1">
    <property type="nucleotide sequence ID" value="NZ_CP024923.1"/>
</dbReference>
<feature type="transmembrane region" description="Helical" evidence="1">
    <location>
        <begin position="401"/>
        <end position="419"/>
    </location>
</feature>
<feature type="transmembrane region" description="Helical" evidence="1">
    <location>
        <begin position="426"/>
        <end position="444"/>
    </location>
</feature>
<feature type="transmembrane region" description="Helical" evidence="1">
    <location>
        <begin position="139"/>
        <end position="159"/>
    </location>
</feature>
<sequence>MTEARPRDPRGPAIRLDLIVAILLATGLSICWSITDWPRLSRLMLPDPDDAMRLLQVRDWIAGQAINDWTQYRMAPPAGALMHWSRINDFGIAAIILAATPFVGRHYAELTAVLLYPAVLFACALFLSARIGRRLWGPGAGPIAAVLTALAFPGTTIFIPGRIDHHALQAVLIQLLVLLLMRQPSARTGLIAGAVAAVSLVVGLESAPQVVAVIAVAFFGWVAGQPAAGERMAGFAAALAGATLLFLLFLRPSFWSSEFCDAFTPASATGTLAGAVALGLLVALHPVLRNWRWRLGAGIALGGLALGATLFAYPGCINGPYGAVDPLLLTLFYPHIVEANGVFEQNGVASMLAVGGLVAMACAVSVWMVAREPKRWPVFAPIVTTLAISALVMLVQSRGAYIGAPLAAPVLAGLILAARRAPRWRLAALAGAWLASAGLVYLRLPQEVGALFDRPRASDVLSVQVACTVGDTWSEVDRYPAGTVMAGTNVAGYLIASTRHSTIGAGYHRNNVGNMAVYRFYLGTPDQARAIAAHWRVGYVIFCPADFDEVEVGTAFPHSMAASLKANRPPAWLEPLPLANTPLRLYRIVR</sequence>
<evidence type="ECO:0000313" key="3">
    <source>
        <dbReference type="Proteomes" id="UP000229081"/>
    </source>
</evidence>
<feature type="transmembrane region" description="Helical" evidence="1">
    <location>
        <begin position="12"/>
        <end position="34"/>
    </location>
</feature>
<proteinExistence type="predicted"/>
<evidence type="ECO:0008006" key="4">
    <source>
        <dbReference type="Google" id="ProtNLM"/>
    </source>
</evidence>
<keyword evidence="1" id="KW-0812">Transmembrane</keyword>
<dbReference type="OrthoDB" id="1082056at2"/>